<proteinExistence type="predicted"/>
<gene>
    <name evidence="1" type="ORF">H9889_01750</name>
</gene>
<reference evidence="1" key="1">
    <citation type="journal article" date="2021" name="PeerJ">
        <title>Extensive microbial diversity within the chicken gut microbiome revealed by metagenomics and culture.</title>
        <authorList>
            <person name="Gilroy R."/>
            <person name="Ravi A."/>
            <person name="Getino M."/>
            <person name="Pursley I."/>
            <person name="Horton D.L."/>
            <person name="Alikhan N.F."/>
            <person name="Baker D."/>
            <person name="Gharbi K."/>
            <person name="Hall N."/>
            <person name="Watson M."/>
            <person name="Adriaenssens E.M."/>
            <person name="Foster-Nyarko E."/>
            <person name="Jarju S."/>
            <person name="Secka A."/>
            <person name="Antonio M."/>
            <person name="Oren A."/>
            <person name="Chaudhuri R.R."/>
            <person name="La Ragione R."/>
            <person name="Hildebrand F."/>
            <person name="Pallen M.J."/>
        </authorList>
    </citation>
    <scope>NUCLEOTIDE SEQUENCE</scope>
    <source>
        <strain evidence="1">CHK160-9182</strain>
    </source>
</reference>
<accession>A0A9D1Q4J2</accession>
<dbReference type="AlphaFoldDB" id="A0A9D1Q4J2"/>
<reference evidence="1" key="2">
    <citation type="submission" date="2021-04" db="EMBL/GenBank/DDBJ databases">
        <authorList>
            <person name="Gilroy R."/>
        </authorList>
    </citation>
    <scope>NUCLEOTIDE SEQUENCE</scope>
    <source>
        <strain evidence="1">CHK160-9182</strain>
    </source>
</reference>
<comment type="caution">
    <text evidence="1">The sequence shown here is derived from an EMBL/GenBank/DDBJ whole genome shotgun (WGS) entry which is preliminary data.</text>
</comment>
<organism evidence="1 2">
    <name type="scientific">Candidatus Ignatzschineria merdigallinarum</name>
    <dbReference type="NCBI Taxonomy" id="2838621"/>
    <lineage>
        <taxon>Bacteria</taxon>
        <taxon>Pseudomonadati</taxon>
        <taxon>Pseudomonadota</taxon>
        <taxon>Gammaproteobacteria</taxon>
        <taxon>Cardiobacteriales</taxon>
        <taxon>Ignatzschineriaceae</taxon>
        <taxon>Ignatzschineria</taxon>
    </lineage>
</organism>
<sequence length="49" mass="5885">IFSSDDSAKKVIYLAVESASQKWTMPIRNWRSAMNWFMIHFDNRITDYL</sequence>
<name>A0A9D1Q4J2_9GAMM</name>
<evidence type="ECO:0000313" key="1">
    <source>
        <dbReference type="EMBL" id="HIW06036.1"/>
    </source>
</evidence>
<protein>
    <submittedName>
        <fullName evidence="1">IS256 family transposase</fullName>
    </submittedName>
</protein>
<dbReference type="EMBL" id="DXHP01000039">
    <property type="protein sequence ID" value="HIW06036.1"/>
    <property type="molecule type" value="Genomic_DNA"/>
</dbReference>
<dbReference type="Proteomes" id="UP000823934">
    <property type="component" value="Unassembled WGS sequence"/>
</dbReference>
<evidence type="ECO:0000313" key="2">
    <source>
        <dbReference type="Proteomes" id="UP000823934"/>
    </source>
</evidence>
<feature type="non-terminal residue" evidence="1">
    <location>
        <position position="1"/>
    </location>
</feature>